<proteinExistence type="inferred from homology"/>
<name>A0AAJ7T8R1_PETMA</name>
<evidence type="ECO:0000313" key="3">
    <source>
        <dbReference type="Proteomes" id="UP001318040"/>
    </source>
</evidence>
<dbReference type="PANTHER" id="PTHR15907">
    <property type="entry name" value="DUF614 FAMILY PROTEIN-RELATED"/>
    <property type="match status" value="1"/>
</dbReference>
<sequence length="269" mass="29113">MDNLWWSSTSPRCLHSAGLQAATITTTTTTRLVALSLPPRRCDAAMTLRGVIEHPSSTPRIHLASTHPLVLPRCKPPPRVSRPRLVTTSSHAHTAGRAKLRLGLGVELRRRGGCGATPPPPPYKTWRDSTSLSNPLPLGRPSPPGARSVTPGPPPASPAPAAMGQWTFELCGCFENCSLCLLTWLAPCVTAGHNAEDTGQGSFIACCVVYPFAGWWFTAQSRKKTREMRGIDGSFGEDLLLACFLPWCTMVQIARELRDAPAPQTMQRS</sequence>
<protein>
    <submittedName>
        <fullName evidence="4">Uncharacterized protein LOC116943993</fullName>
    </submittedName>
</protein>
<evidence type="ECO:0000313" key="4">
    <source>
        <dbReference type="RefSeq" id="XP_032813279.1"/>
    </source>
</evidence>
<evidence type="ECO:0000256" key="2">
    <source>
        <dbReference type="SAM" id="MobiDB-lite"/>
    </source>
</evidence>
<comment type="similarity">
    <text evidence="1">Belongs to the cornifelin family.</text>
</comment>
<dbReference type="RefSeq" id="XP_032813279.1">
    <property type="nucleotide sequence ID" value="XM_032957388.1"/>
</dbReference>
<reference evidence="4" key="1">
    <citation type="submission" date="2025-08" db="UniProtKB">
        <authorList>
            <consortium name="RefSeq"/>
        </authorList>
    </citation>
    <scope>IDENTIFICATION</scope>
    <source>
        <tissue evidence="4">Sperm</tissue>
    </source>
</reference>
<accession>A0AAJ7T8R1</accession>
<dbReference type="InterPro" id="IPR006461">
    <property type="entry name" value="PLAC_motif_containing"/>
</dbReference>
<dbReference type="NCBIfam" id="TIGR01571">
    <property type="entry name" value="A_thal_Cys_rich"/>
    <property type="match status" value="1"/>
</dbReference>
<dbReference type="KEGG" id="pmrn:116943993"/>
<feature type="region of interest" description="Disordered" evidence="2">
    <location>
        <begin position="69"/>
        <end position="93"/>
    </location>
</feature>
<evidence type="ECO:0000256" key="1">
    <source>
        <dbReference type="ARBA" id="ARBA00009024"/>
    </source>
</evidence>
<dbReference type="Pfam" id="PF04749">
    <property type="entry name" value="PLAC8"/>
    <property type="match status" value="1"/>
</dbReference>
<dbReference type="Proteomes" id="UP001318040">
    <property type="component" value="Chromosome 19"/>
</dbReference>
<keyword evidence="3" id="KW-1185">Reference proteome</keyword>
<organism evidence="3 4">
    <name type="scientific">Petromyzon marinus</name>
    <name type="common">Sea lamprey</name>
    <dbReference type="NCBI Taxonomy" id="7757"/>
    <lineage>
        <taxon>Eukaryota</taxon>
        <taxon>Metazoa</taxon>
        <taxon>Chordata</taxon>
        <taxon>Craniata</taxon>
        <taxon>Vertebrata</taxon>
        <taxon>Cyclostomata</taxon>
        <taxon>Hyperoartia</taxon>
        <taxon>Petromyzontiformes</taxon>
        <taxon>Petromyzontidae</taxon>
        <taxon>Petromyzon</taxon>
    </lineage>
</organism>
<dbReference type="AlphaFoldDB" id="A0AAJ7T8R1"/>
<feature type="region of interest" description="Disordered" evidence="2">
    <location>
        <begin position="113"/>
        <end position="159"/>
    </location>
</feature>
<gene>
    <name evidence="4" type="primary">LOC116943993</name>
</gene>